<evidence type="ECO:0000313" key="2">
    <source>
        <dbReference type="Ensembl" id="ENSOTSP00005111510.1"/>
    </source>
</evidence>
<dbReference type="CDD" id="cd00063">
    <property type="entry name" value="FN3"/>
    <property type="match status" value="1"/>
</dbReference>
<reference evidence="2" key="2">
    <citation type="submission" date="2025-08" db="UniProtKB">
        <authorList>
            <consortium name="Ensembl"/>
        </authorList>
    </citation>
    <scope>IDENTIFICATION</scope>
</reference>
<reference evidence="2" key="3">
    <citation type="submission" date="2025-09" db="UniProtKB">
        <authorList>
            <consortium name="Ensembl"/>
        </authorList>
    </citation>
    <scope>IDENTIFICATION</scope>
</reference>
<dbReference type="InterPro" id="IPR036116">
    <property type="entry name" value="FN3_sf"/>
</dbReference>
<feature type="domain" description="Fibronectin type-III" evidence="1">
    <location>
        <begin position="10"/>
        <end position="96"/>
    </location>
</feature>
<sequence>MIQSMTAPCPPQNIHTSVGCENRTAYISWTHSQGALSYTARLHRAGGEAASCSSNATGCDITSLPCGETYTVTVAAEGHTCNSSQSSESSIKTAPCVPSAPVSNLSCSTNMAAMTWNSSLGANLYSVVANSSAGHSGNCQSAGLSCELTTLLCGQTYTVTVTAQDSMCTSASSQSVEVKTEPCVPMYLSVSYSLSIAQLFWDMAKGASSYSAQAITDQGLTVSCHTNDTYCDLPGMACGQIYNVTVSASNSACNSSVTTKPYILMTEPCPPTNVQASMDCNTLTASVSWEASDVAVGYTVVLGGQDGHSIDCLTTTTSCDMGGLNCGTVYHVYVRALGVQFNSSVSSGVSLSPAPCLPSSVQAQVDCGSDGAALLSWSYTDGANNYTLSANGVEGEVVSCTTQQNHCNVTGLSCGGHYNVTLTATNQECQITVPINASFDTRPCAPQHVAVDLTCGTQIADLSWEERSEVELYVSSAARWSDG</sequence>
<dbReference type="SMART" id="SM00060">
    <property type="entry name" value="FN3"/>
    <property type="match status" value="4"/>
</dbReference>
<evidence type="ECO:0000259" key="1">
    <source>
        <dbReference type="PROSITE" id="PS50853"/>
    </source>
</evidence>
<accession>A0AAZ3P4N4</accession>
<name>A0AAZ3P4N4_ONCTS</name>
<dbReference type="InterPro" id="IPR013783">
    <property type="entry name" value="Ig-like_fold"/>
</dbReference>
<dbReference type="Proteomes" id="UP000694402">
    <property type="component" value="Unassembled WGS sequence"/>
</dbReference>
<dbReference type="SUPFAM" id="SSF49265">
    <property type="entry name" value="Fibronectin type III"/>
    <property type="match status" value="3"/>
</dbReference>
<organism evidence="2 3">
    <name type="scientific">Oncorhynchus tshawytscha</name>
    <name type="common">Chinook salmon</name>
    <name type="synonym">Salmo tshawytscha</name>
    <dbReference type="NCBI Taxonomy" id="74940"/>
    <lineage>
        <taxon>Eukaryota</taxon>
        <taxon>Metazoa</taxon>
        <taxon>Chordata</taxon>
        <taxon>Craniata</taxon>
        <taxon>Vertebrata</taxon>
        <taxon>Euteleostomi</taxon>
        <taxon>Actinopterygii</taxon>
        <taxon>Neopterygii</taxon>
        <taxon>Teleostei</taxon>
        <taxon>Protacanthopterygii</taxon>
        <taxon>Salmoniformes</taxon>
        <taxon>Salmonidae</taxon>
        <taxon>Salmoninae</taxon>
        <taxon>Oncorhynchus</taxon>
    </lineage>
</organism>
<dbReference type="PANTHER" id="PTHR47135">
    <property type="entry name" value="FIBRONECTIN TYPE III DOMAIN-CONTAINING PROTEIN 7"/>
    <property type="match status" value="1"/>
</dbReference>
<evidence type="ECO:0000313" key="3">
    <source>
        <dbReference type="Proteomes" id="UP000694402"/>
    </source>
</evidence>
<protein>
    <recommendedName>
        <fullName evidence="1">Fibronectin type-III domain-containing protein</fullName>
    </recommendedName>
</protein>
<dbReference type="Ensembl" id="ENSOTST00005165415.1">
    <property type="protein sequence ID" value="ENSOTSP00005111510.1"/>
    <property type="gene ID" value="ENSOTSG00005052211.1"/>
</dbReference>
<dbReference type="AlphaFoldDB" id="A0AAZ3P4N4"/>
<dbReference type="Gene3D" id="2.60.40.10">
    <property type="entry name" value="Immunoglobulins"/>
    <property type="match status" value="4"/>
</dbReference>
<dbReference type="InterPro" id="IPR003961">
    <property type="entry name" value="FN3_dom"/>
</dbReference>
<feature type="domain" description="Fibronectin type-III" evidence="1">
    <location>
        <begin position="270"/>
        <end position="356"/>
    </location>
</feature>
<proteinExistence type="predicted"/>
<dbReference type="Pfam" id="PF00041">
    <property type="entry name" value="fn3"/>
    <property type="match status" value="1"/>
</dbReference>
<dbReference type="PANTHER" id="PTHR47135:SF3">
    <property type="entry name" value="FIBRONECTIN TYPE-III DOMAIN-CONTAINING PROTEIN"/>
    <property type="match status" value="1"/>
</dbReference>
<dbReference type="PROSITE" id="PS50853">
    <property type="entry name" value="FN3"/>
    <property type="match status" value="2"/>
</dbReference>
<dbReference type="GeneTree" id="ENSGT00940000157064"/>
<keyword evidence="3" id="KW-1185">Reference proteome</keyword>
<reference evidence="3" key="1">
    <citation type="journal article" date="2018" name="PLoS ONE">
        <title>Chinook salmon (Oncorhynchus tshawytscha) genome and transcriptome.</title>
        <authorList>
            <person name="Christensen K.A."/>
            <person name="Leong J.S."/>
            <person name="Sakhrani D."/>
            <person name="Biagi C.A."/>
            <person name="Minkley D.R."/>
            <person name="Withler R.E."/>
            <person name="Rondeau E.B."/>
            <person name="Koop B.F."/>
            <person name="Devlin R.H."/>
        </authorList>
    </citation>
    <scope>NUCLEOTIDE SEQUENCE [LARGE SCALE GENOMIC DNA]</scope>
</reference>